<feature type="domain" description="NADH:ubiquinone oxidoreductase intermediate-associated protein 30" evidence="2">
    <location>
        <begin position="221"/>
        <end position="384"/>
    </location>
</feature>
<organism evidence="4 5">
    <name type="scientific">Chondrus crispus</name>
    <name type="common">Carrageen Irish moss</name>
    <name type="synonym">Polymorpha crispa</name>
    <dbReference type="NCBI Taxonomy" id="2769"/>
    <lineage>
        <taxon>Eukaryota</taxon>
        <taxon>Rhodophyta</taxon>
        <taxon>Florideophyceae</taxon>
        <taxon>Rhodymeniophycidae</taxon>
        <taxon>Gigartinales</taxon>
        <taxon>Gigartinaceae</taxon>
        <taxon>Chondrus</taxon>
    </lineage>
</organism>
<name>R7QET5_CHOCR</name>
<sequence length="554" mass="60588">MTPAFLTPPPLPVRSTRARAVSPRRPVMSSGRSPWPFSRFVQTLLFYSPLGRFLHGPPTDPAERVRSARVSATPGDSVVLVTGANGGTGRRVVRDLLRKKGIVVRALVRTEAKLVEALAKVGVDAEQERKSGKLQVVVSDLFNIRPEFFDNVVAVASCTGVNVGPADDPDRSKYFQGVKFYPPSILDDTPENVEFVGIGNLVEAAKKYFKEGAGQIPVLTFSDDEIVRKQWGALDDVVMGGVSKGSVRTQNGCLVFSGFVSTDNSGGFSSARTTDFAQPLDVSQYDGFRLRVKGDGKSYKFIVRCEDKWDGIAHCFTFPTKSGEWMDVDIPFDQFRAVFRAKTLPDGKPLDPKKVYAFQVMLSKFEYDGELNPNFSAGPFQLQIESVSAYKQSGDGVIRPKIVHISTAAVTRVLRKSEFTPEQLPPAAQMNDQLGRILNWKFAGEDAIRNSGVPYTILRPCALTEEEAVGMDSLLFEQGDTLLGNVSRDDVATLIIKAFDTPALVDVTVEVSKTGEGAASPGPSEQRIDGLQQDQVESRAYAQFPYVPAVLQET</sequence>
<dbReference type="STRING" id="2769.R7QET5"/>
<gene>
    <name evidence="4" type="ORF">CHC_T00004991001</name>
</gene>
<dbReference type="RefSeq" id="XP_005716821.1">
    <property type="nucleotide sequence ID" value="XM_005716764.1"/>
</dbReference>
<keyword evidence="5" id="KW-1185">Reference proteome</keyword>
<feature type="domain" description="NAD(P)-binding" evidence="3">
    <location>
        <begin position="427"/>
        <end position="502"/>
    </location>
</feature>
<dbReference type="EMBL" id="HG001808">
    <property type="protein sequence ID" value="CDF37002.1"/>
    <property type="molecule type" value="Genomic_DNA"/>
</dbReference>
<evidence type="ECO:0000256" key="1">
    <source>
        <dbReference type="SAM" id="MobiDB-lite"/>
    </source>
</evidence>
<dbReference type="KEGG" id="ccp:CHC_T00004991001"/>
<evidence type="ECO:0000259" key="2">
    <source>
        <dbReference type="Pfam" id="PF08547"/>
    </source>
</evidence>
<dbReference type="PANTHER" id="PTHR15020">
    <property type="entry name" value="FLAVIN REDUCTASE-RELATED"/>
    <property type="match status" value="1"/>
</dbReference>
<dbReference type="OMA" id="RTRNFEP"/>
<dbReference type="InterPro" id="IPR016040">
    <property type="entry name" value="NAD(P)-bd_dom"/>
</dbReference>
<evidence type="ECO:0000313" key="4">
    <source>
        <dbReference type="EMBL" id="CDF37002.1"/>
    </source>
</evidence>
<dbReference type="SUPFAM" id="SSF49785">
    <property type="entry name" value="Galactose-binding domain-like"/>
    <property type="match status" value="1"/>
</dbReference>
<dbReference type="Proteomes" id="UP000012073">
    <property type="component" value="Unassembled WGS sequence"/>
</dbReference>
<dbReference type="InterPro" id="IPR008979">
    <property type="entry name" value="Galactose-bd-like_sf"/>
</dbReference>
<dbReference type="Gramene" id="CDF37002">
    <property type="protein sequence ID" value="CDF37002"/>
    <property type="gene ID" value="CHC_T00004991001"/>
</dbReference>
<accession>R7QET5</accession>
<dbReference type="Gene3D" id="3.40.50.720">
    <property type="entry name" value="NAD(P)-binding Rossmann-like Domain"/>
    <property type="match status" value="2"/>
</dbReference>
<dbReference type="Pfam" id="PF13460">
    <property type="entry name" value="NAD_binding_10"/>
    <property type="match status" value="1"/>
</dbReference>
<dbReference type="Pfam" id="PF08547">
    <property type="entry name" value="CIA30"/>
    <property type="match status" value="1"/>
</dbReference>
<dbReference type="AlphaFoldDB" id="R7QET5"/>
<dbReference type="PhylomeDB" id="R7QET5"/>
<dbReference type="SUPFAM" id="SSF51735">
    <property type="entry name" value="NAD(P)-binding Rossmann-fold domains"/>
    <property type="match status" value="1"/>
</dbReference>
<feature type="compositionally biased region" description="Pro residues" evidence="1">
    <location>
        <begin position="1"/>
        <end position="12"/>
    </location>
</feature>
<dbReference type="InterPro" id="IPR013857">
    <property type="entry name" value="NADH-UbQ_OxRdtase-assoc_prot30"/>
</dbReference>
<reference evidence="5" key="1">
    <citation type="journal article" date="2013" name="Proc. Natl. Acad. Sci. U.S.A.">
        <title>Genome structure and metabolic features in the red seaweed Chondrus crispus shed light on evolution of the Archaeplastida.</title>
        <authorList>
            <person name="Collen J."/>
            <person name="Porcel B."/>
            <person name="Carre W."/>
            <person name="Ball S.G."/>
            <person name="Chaparro C."/>
            <person name="Tonon T."/>
            <person name="Barbeyron T."/>
            <person name="Michel G."/>
            <person name="Noel B."/>
            <person name="Valentin K."/>
            <person name="Elias M."/>
            <person name="Artiguenave F."/>
            <person name="Arun A."/>
            <person name="Aury J.M."/>
            <person name="Barbosa-Neto J.F."/>
            <person name="Bothwell J.H."/>
            <person name="Bouget F.Y."/>
            <person name="Brillet L."/>
            <person name="Cabello-Hurtado F."/>
            <person name="Capella-Gutierrez S."/>
            <person name="Charrier B."/>
            <person name="Cladiere L."/>
            <person name="Cock J.M."/>
            <person name="Coelho S.M."/>
            <person name="Colleoni C."/>
            <person name="Czjzek M."/>
            <person name="Da Silva C."/>
            <person name="Delage L."/>
            <person name="Denoeud F."/>
            <person name="Deschamps P."/>
            <person name="Dittami S.M."/>
            <person name="Gabaldon T."/>
            <person name="Gachon C.M."/>
            <person name="Groisillier A."/>
            <person name="Herve C."/>
            <person name="Jabbari K."/>
            <person name="Katinka M."/>
            <person name="Kloareg B."/>
            <person name="Kowalczyk N."/>
            <person name="Labadie K."/>
            <person name="Leblanc C."/>
            <person name="Lopez P.J."/>
            <person name="McLachlan D.H."/>
            <person name="Meslet-Cladiere L."/>
            <person name="Moustafa A."/>
            <person name="Nehr Z."/>
            <person name="Nyvall Collen P."/>
            <person name="Panaud O."/>
            <person name="Partensky F."/>
            <person name="Poulain J."/>
            <person name="Rensing S.A."/>
            <person name="Rousvoal S."/>
            <person name="Samson G."/>
            <person name="Symeonidi A."/>
            <person name="Weissenbach J."/>
            <person name="Zambounis A."/>
            <person name="Wincker P."/>
            <person name="Boyen C."/>
        </authorList>
    </citation>
    <scope>NUCLEOTIDE SEQUENCE [LARGE SCALE GENOMIC DNA]</scope>
    <source>
        <strain evidence="5">cv. Stackhouse</strain>
    </source>
</reference>
<protein>
    <recommendedName>
        <fullName evidence="6">NADH:ubiquinone oxidoreductase intermediate-associated protein 30 domain-containing protein</fullName>
    </recommendedName>
</protein>
<dbReference type="PANTHER" id="PTHR15020:SF50">
    <property type="entry name" value="UPF0659 PROTEIN YMR090W"/>
    <property type="match status" value="1"/>
</dbReference>
<proteinExistence type="predicted"/>
<dbReference type="GeneID" id="17324531"/>
<evidence type="ECO:0000259" key="3">
    <source>
        <dbReference type="Pfam" id="PF13460"/>
    </source>
</evidence>
<evidence type="ECO:0008006" key="6">
    <source>
        <dbReference type="Google" id="ProtNLM"/>
    </source>
</evidence>
<dbReference type="InterPro" id="IPR036291">
    <property type="entry name" value="NAD(P)-bd_dom_sf"/>
</dbReference>
<feature type="region of interest" description="Disordered" evidence="1">
    <location>
        <begin position="1"/>
        <end position="29"/>
    </location>
</feature>
<dbReference type="OrthoDB" id="426386at2759"/>
<evidence type="ECO:0000313" key="5">
    <source>
        <dbReference type="Proteomes" id="UP000012073"/>
    </source>
</evidence>